<evidence type="ECO:0000313" key="2">
    <source>
        <dbReference type="EMBL" id="MBB4658105.1"/>
    </source>
</evidence>
<reference evidence="2 3" key="1">
    <citation type="submission" date="2020-08" db="EMBL/GenBank/DDBJ databases">
        <title>Genomic Encyclopedia of Type Strains, Phase IV (KMG-IV): sequencing the most valuable type-strain genomes for metagenomic binning, comparative biology and taxonomic classification.</title>
        <authorList>
            <person name="Goeker M."/>
        </authorList>
    </citation>
    <scope>NUCLEOTIDE SEQUENCE [LARGE SCALE GENOMIC DNA]</scope>
    <source>
        <strain evidence="2 3">DSM 102850</strain>
    </source>
</reference>
<keyword evidence="3" id="KW-1185">Reference proteome</keyword>
<organism evidence="2 3">
    <name type="scientific">Parvularcula dongshanensis</name>
    <dbReference type="NCBI Taxonomy" id="1173995"/>
    <lineage>
        <taxon>Bacteria</taxon>
        <taxon>Pseudomonadati</taxon>
        <taxon>Pseudomonadota</taxon>
        <taxon>Alphaproteobacteria</taxon>
        <taxon>Parvularculales</taxon>
        <taxon>Parvularculaceae</taxon>
        <taxon>Parvularcula</taxon>
    </lineage>
</organism>
<dbReference type="RefSeq" id="WP_183815699.1">
    <property type="nucleotide sequence ID" value="NZ_JACHOB010000001.1"/>
</dbReference>
<protein>
    <submittedName>
        <fullName evidence="2">Uncharacterized protein</fullName>
    </submittedName>
</protein>
<gene>
    <name evidence="2" type="ORF">GGQ59_000605</name>
</gene>
<dbReference type="Proteomes" id="UP000563524">
    <property type="component" value="Unassembled WGS sequence"/>
</dbReference>
<evidence type="ECO:0000313" key="3">
    <source>
        <dbReference type="Proteomes" id="UP000563524"/>
    </source>
</evidence>
<proteinExistence type="predicted"/>
<comment type="caution">
    <text evidence="2">The sequence shown here is derived from an EMBL/GenBank/DDBJ whole genome shotgun (WGS) entry which is preliminary data.</text>
</comment>
<dbReference type="EMBL" id="JACHOB010000001">
    <property type="protein sequence ID" value="MBB4658105.1"/>
    <property type="molecule type" value="Genomic_DNA"/>
</dbReference>
<feature type="chain" id="PRO_5032925454" evidence="1">
    <location>
        <begin position="22"/>
        <end position="199"/>
    </location>
</feature>
<dbReference type="AlphaFoldDB" id="A0A840I179"/>
<keyword evidence="1" id="KW-0732">Signal</keyword>
<name>A0A840I179_9PROT</name>
<sequence>MRRRVGLLAAAWTLSPSGAGAATLAAERLTRDVLSGLGGLTVEIAQAELDALCFCETTGVSDEGRMLGALEEIELVAPDRRLYAAEAEIDFEGRYWRFAGGHGGPFLRSFKSMRPAADEDETATPAFELAADAAEQIGSGPTVLGAPVNAHDQARFAKPGRTGAKIGAVEASPVPLPPAGFLFAVVLPALLRRLYAKGS</sequence>
<evidence type="ECO:0000256" key="1">
    <source>
        <dbReference type="SAM" id="SignalP"/>
    </source>
</evidence>
<feature type="signal peptide" evidence="1">
    <location>
        <begin position="1"/>
        <end position="21"/>
    </location>
</feature>
<accession>A0A840I179</accession>